<reference evidence="2" key="2">
    <citation type="submission" date="2023-07" db="EMBL/GenBank/DDBJ databases">
        <title>Marinomonas vulgaris A79, complete genome.</title>
        <authorList>
            <person name="Ying J.-J."/>
        </authorList>
    </citation>
    <scope>NUCLEOTIDE SEQUENCE [LARGE SCALE GENOMIC DNA]</scope>
    <source>
        <strain evidence="2">A79</strain>
    </source>
</reference>
<dbReference type="EMBL" id="JAGSSV010000023">
    <property type="protein sequence ID" value="MBR7889914.1"/>
    <property type="molecule type" value="Genomic_DNA"/>
</dbReference>
<dbReference type="Pfam" id="PF05728">
    <property type="entry name" value="UPF0227"/>
    <property type="match status" value="1"/>
</dbReference>
<sequence>MKILYIHGFGSKFKPQSDKVKSLSSLGVVYGIDIDYTDRRSVITQQLRDVIIQKDIELLVGTSMGGYFSAEVGLMVGLPYVMINPAMSPRTTLSKYIGEGVDYYGRPYHLEESIVEEYDQMALEKQHGLLLLDKGDELIDYRETVRLLPDIQTLIFEGGSHRFDHIDESLETIQQYANRLSVVLGFGEY</sequence>
<protein>
    <recommendedName>
        <fullName evidence="3">Esterase YqiA</fullName>
    </recommendedName>
</protein>
<name>A0ABS5HG59_9GAMM</name>
<gene>
    <name evidence="1" type="ORF">J9B83_13385</name>
</gene>
<dbReference type="InterPro" id="IPR029058">
    <property type="entry name" value="AB_hydrolase_fold"/>
</dbReference>
<dbReference type="InterPro" id="IPR008886">
    <property type="entry name" value="UPF0227/Esterase_YqiA"/>
</dbReference>
<keyword evidence="2" id="KW-1185">Reference proteome</keyword>
<dbReference type="Proteomes" id="UP000679722">
    <property type="component" value="Unassembled WGS sequence"/>
</dbReference>
<reference evidence="1 2" key="1">
    <citation type="submission" date="2021-04" db="EMBL/GenBank/DDBJ databases">
        <authorList>
            <person name="Sun C."/>
        </authorList>
    </citation>
    <scope>NUCLEOTIDE SEQUENCE [LARGE SCALE GENOMIC DNA]</scope>
    <source>
        <strain evidence="1 2">A79</strain>
    </source>
</reference>
<accession>A0ABS5HG59</accession>
<evidence type="ECO:0000313" key="1">
    <source>
        <dbReference type="EMBL" id="MBR7889914.1"/>
    </source>
</evidence>
<organism evidence="1 2">
    <name type="scientific">Marinomonas vulgaris</name>
    <dbReference type="NCBI Taxonomy" id="2823372"/>
    <lineage>
        <taxon>Bacteria</taxon>
        <taxon>Pseudomonadati</taxon>
        <taxon>Pseudomonadota</taxon>
        <taxon>Gammaproteobacteria</taxon>
        <taxon>Oceanospirillales</taxon>
        <taxon>Oceanospirillaceae</taxon>
        <taxon>Marinomonas</taxon>
    </lineage>
</organism>
<dbReference type="RefSeq" id="WP_211537337.1">
    <property type="nucleotide sequence ID" value="NZ_JAGSSV010000023.1"/>
</dbReference>
<dbReference type="SUPFAM" id="SSF53474">
    <property type="entry name" value="alpha/beta-Hydrolases"/>
    <property type="match status" value="1"/>
</dbReference>
<dbReference type="PANTHER" id="PTHR35602">
    <property type="entry name" value="ESTERASE YQIA-RELATED"/>
    <property type="match status" value="1"/>
</dbReference>
<evidence type="ECO:0008006" key="3">
    <source>
        <dbReference type="Google" id="ProtNLM"/>
    </source>
</evidence>
<dbReference type="PANTHER" id="PTHR35602:SF3">
    <property type="entry name" value="ESTERASE YQIA"/>
    <property type="match status" value="1"/>
</dbReference>
<dbReference type="Gene3D" id="3.40.50.1820">
    <property type="entry name" value="alpha/beta hydrolase"/>
    <property type="match status" value="1"/>
</dbReference>
<proteinExistence type="predicted"/>
<comment type="caution">
    <text evidence="1">The sequence shown here is derived from an EMBL/GenBank/DDBJ whole genome shotgun (WGS) entry which is preliminary data.</text>
</comment>
<evidence type="ECO:0000313" key="2">
    <source>
        <dbReference type="Proteomes" id="UP000679722"/>
    </source>
</evidence>